<proteinExistence type="predicted"/>
<comment type="caution">
    <text evidence="3">The sequence shown here is derived from an EMBL/GenBank/DDBJ whole genome shotgun (WGS) entry which is preliminary data.</text>
</comment>
<dbReference type="OrthoDB" id="411394at2759"/>
<name>A0A9P7MN77_9HYPO</name>
<evidence type="ECO:0000256" key="1">
    <source>
        <dbReference type="SAM" id="Coils"/>
    </source>
</evidence>
<organism evidence="3 5">
    <name type="scientific">Claviceps arundinis</name>
    <dbReference type="NCBI Taxonomy" id="1623583"/>
    <lineage>
        <taxon>Eukaryota</taxon>
        <taxon>Fungi</taxon>
        <taxon>Dikarya</taxon>
        <taxon>Ascomycota</taxon>
        <taxon>Pezizomycotina</taxon>
        <taxon>Sordariomycetes</taxon>
        <taxon>Hypocreomycetidae</taxon>
        <taxon>Hypocreales</taxon>
        <taxon>Clavicipitaceae</taxon>
        <taxon>Claviceps</taxon>
    </lineage>
</organism>
<sequence>MHENEGNELERRLLELRETKKMLLQQIQEIDQQAQERHQQIQERHQQIQKMNQQLQERDQQIQDYYRSKQSTTFCEYIEGCHDTLCYTLPIQPNGRLEKNESTMSTYSTACPVELREWVGFVDEQKLLFDEICDAFPPEHRAFDPPCYQEYLRKDFNRIGQDVE</sequence>
<dbReference type="Proteomes" id="UP000742024">
    <property type="component" value="Unassembled WGS sequence"/>
</dbReference>
<feature type="coiled-coil region" evidence="1">
    <location>
        <begin position="6"/>
        <end position="68"/>
    </location>
</feature>
<evidence type="ECO:0000313" key="3">
    <source>
        <dbReference type="EMBL" id="KAG5960101.1"/>
    </source>
</evidence>
<dbReference type="AlphaFoldDB" id="A0A9P7MN77"/>
<reference evidence="3 4" key="1">
    <citation type="journal article" date="2020" name="bioRxiv">
        <title>Whole genome comparisons of ergot fungi reveals the divergence and evolution of species within the genus Claviceps are the result of varying mechanisms driving genome evolution and host range expansion.</title>
        <authorList>
            <person name="Wyka S.A."/>
            <person name="Mondo S.J."/>
            <person name="Liu M."/>
            <person name="Dettman J."/>
            <person name="Nalam V."/>
            <person name="Broders K.D."/>
        </authorList>
    </citation>
    <scope>NUCLEOTIDE SEQUENCE</scope>
    <source>
        <strain evidence="3">CCC 1102</strain>
        <strain evidence="2 4">LM583</strain>
    </source>
</reference>
<evidence type="ECO:0000313" key="2">
    <source>
        <dbReference type="EMBL" id="KAG5950310.1"/>
    </source>
</evidence>
<keyword evidence="4" id="KW-1185">Reference proteome</keyword>
<dbReference type="Proteomes" id="UP000784919">
    <property type="component" value="Unassembled WGS sequence"/>
</dbReference>
<gene>
    <name evidence="3" type="ORF">E4U56_004521</name>
    <name evidence="2" type="ORF">E4U57_007867</name>
</gene>
<accession>A0A9P7MN77</accession>
<dbReference type="EMBL" id="SRPS01000299">
    <property type="protein sequence ID" value="KAG5960101.1"/>
    <property type="molecule type" value="Genomic_DNA"/>
</dbReference>
<keyword evidence="1" id="KW-0175">Coiled coil</keyword>
<evidence type="ECO:0000313" key="4">
    <source>
        <dbReference type="Proteomes" id="UP000742024"/>
    </source>
</evidence>
<protein>
    <submittedName>
        <fullName evidence="3">Uncharacterized protein</fullName>
    </submittedName>
</protein>
<dbReference type="EMBL" id="SRPR01000866">
    <property type="protein sequence ID" value="KAG5950310.1"/>
    <property type="molecule type" value="Genomic_DNA"/>
</dbReference>
<evidence type="ECO:0000313" key="5">
    <source>
        <dbReference type="Proteomes" id="UP000784919"/>
    </source>
</evidence>
<feature type="non-terminal residue" evidence="3">
    <location>
        <position position="164"/>
    </location>
</feature>